<proteinExistence type="predicted"/>
<organism evidence="1 2">
    <name type="scientific">Aspergillus ibericus CBS 121593</name>
    <dbReference type="NCBI Taxonomy" id="1448316"/>
    <lineage>
        <taxon>Eukaryota</taxon>
        <taxon>Fungi</taxon>
        <taxon>Dikarya</taxon>
        <taxon>Ascomycota</taxon>
        <taxon>Pezizomycotina</taxon>
        <taxon>Eurotiomycetes</taxon>
        <taxon>Eurotiomycetidae</taxon>
        <taxon>Eurotiales</taxon>
        <taxon>Aspergillaceae</taxon>
        <taxon>Aspergillus</taxon>
        <taxon>Aspergillus subgen. Circumdati</taxon>
    </lineage>
</organism>
<dbReference type="AlphaFoldDB" id="A0A395GQV0"/>
<dbReference type="RefSeq" id="XP_025572233.1">
    <property type="nucleotide sequence ID" value="XM_025714003.1"/>
</dbReference>
<feature type="non-terminal residue" evidence="1">
    <location>
        <position position="1"/>
    </location>
</feature>
<dbReference type="EMBL" id="KZ824458">
    <property type="protein sequence ID" value="RAK97905.1"/>
    <property type="molecule type" value="Genomic_DNA"/>
</dbReference>
<evidence type="ECO:0000313" key="2">
    <source>
        <dbReference type="Proteomes" id="UP000249402"/>
    </source>
</evidence>
<dbReference type="VEuPathDB" id="FungiDB:BO80DRAFT_178993"/>
<name>A0A395GQV0_9EURO</name>
<accession>A0A395GQV0</accession>
<dbReference type="GeneID" id="37218868"/>
<protein>
    <submittedName>
        <fullName evidence="1">Uncharacterized protein</fullName>
    </submittedName>
</protein>
<reference evidence="1 2" key="1">
    <citation type="submission" date="2018-02" db="EMBL/GenBank/DDBJ databases">
        <title>The genomes of Aspergillus section Nigri reveals drivers in fungal speciation.</title>
        <authorList>
            <consortium name="DOE Joint Genome Institute"/>
            <person name="Vesth T.C."/>
            <person name="Nybo J."/>
            <person name="Theobald S."/>
            <person name="Brandl J."/>
            <person name="Frisvad J.C."/>
            <person name="Nielsen K.F."/>
            <person name="Lyhne E.K."/>
            <person name="Kogle M.E."/>
            <person name="Kuo A."/>
            <person name="Riley R."/>
            <person name="Clum A."/>
            <person name="Nolan M."/>
            <person name="Lipzen A."/>
            <person name="Salamov A."/>
            <person name="Henrissat B."/>
            <person name="Wiebenga A."/>
            <person name="De vries R.P."/>
            <person name="Grigoriev I.V."/>
            <person name="Mortensen U.H."/>
            <person name="Andersen M.R."/>
            <person name="Baker S.E."/>
        </authorList>
    </citation>
    <scope>NUCLEOTIDE SEQUENCE [LARGE SCALE GENOMIC DNA]</scope>
    <source>
        <strain evidence="1 2">CBS 121593</strain>
    </source>
</reference>
<dbReference type="Proteomes" id="UP000249402">
    <property type="component" value="Unassembled WGS sequence"/>
</dbReference>
<sequence length="174" mass="19394">LIYPDFKHEKLKADRTAHLRIQSARSIGNYICHVLANLDDGGPLPYPLQPGTKIQKFRLQIHLIISNEPKCIIPRQKGSIRVAKPPTNQVLAIIKHLIQHSRHPKNLILVPFPRAWDLFRMPGPKPGGLAKVRTLSADLEVDPLFGMIVFGGAGGETNRFVLVVCLDEVFDDGT</sequence>
<evidence type="ECO:0000313" key="1">
    <source>
        <dbReference type="EMBL" id="RAK97905.1"/>
    </source>
</evidence>
<gene>
    <name evidence="1" type="ORF">BO80DRAFT_178993</name>
</gene>
<keyword evidence="2" id="KW-1185">Reference proteome</keyword>